<dbReference type="GO" id="GO:0005886">
    <property type="term" value="C:plasma membrane"/>
    <property type="evidence" value="ECO:0007669"/>
    <property type="project" value="UniProtKB-SubCell"/>
</dbReference>
<accession>A0A7X0J4M5</accession>
<keyword evidence="5 6" id="KW-0472">Membrane</keyword>
<evidence type="ECO:0000256" key="6">
    <source>
        <dbReference type="SAM" id="Phobius"/>
    </source>
</evidence>
<comment type="caution">
    <text evidence="9">The sequence shown here is derived from an EMBL/GenBank/DDBJ whole genome shotgun (WGS) entry which is preliminary data.</text>
</comment>
<evidence type="ECO:0000259" key="8">
    <source>
        <dbReference type="Pfam" id="PF14237"/>
    </source>
</evidence>
<feature type="domain" description="RDD" evidence="7">
    <location>
        <begin position="71"/>
        <end position="196"/>
    </location>
</feature>
<evidence type="ECO:0000256" key="1">
    <source>
        <dbReference type="ARBA" id="ARBA00004651"/>
    </source>
</evidence>
<dbReference type="PANTHER" id="PTHR36115">
    <property type="entry name" value="PROLINE-RICH ANTIGEN HOMOLOG-RELATED"/>
    <property type="match status" value="1"/>
</dbReference>
<comment type="subcellular location">
    <subcellularLocation>
        <location evidence="1">Cell membrane</location>
        <topology evidence="1">Multi-pass membrane protein</topology>
    </subcellularLocation>
</comment>
<reference evidence="9 10" key="1">
    <citation type="submission" date="2020-08" db="EMBL/GenBank/DDBJ databases">
        <title>Genomic Encyclopedia of Type Strains, Phase IV (KMG-V): Genome sequencing to study the core and pangenomes of soil and plant-associated prokaryotes.</title>
        <authorList>
            <person name="Whitman W."/>
        </authorList>
    </citation>
    <scope>NUCLEOTIDE SEQUENCE [LARGE SCALE GENOMIC DNA]</scope>
    <source>
        <strain evidence="9 10">M2T3</strain>
    </source>
</reference>
<evidence type="ECO:0000256" key="4">
    <source>
        <dbReference type="ARBA" id="ARBA00022989"/>
    </source>
</evidence>
<evidence type="ECO:0000256" key="5">
    <source>
        <dbReference type="ARBA" id="ARBA00023136"/>
    </source>
</evidence>
<dbReference type="Proteomes" id="UP000521017">
    <property type="component" value="Unassembled WGS sequence"/>
</dbReference>
<feature type="transmembrane region" description="Helical" evidence="6">
    <location>
        <begin position="165"/>
        <end position="184"/>
    </location>
</feature>
<dbReference type="Pfam" id="PF06271">
    <property type="entry name" value="RDD"/>
    <property type="match status" value="1"/>
</dbReference>
<feature type="domain" description="GYF" evidence="8">
    <location>
        <begin position="9"/>
        <end position="54"/>
    </location>
</feature>
<organism evidence="9 10">
    <name type="scientific">Pedobacter cryoconitis</name>
    <dbReference type="NCBI Taxonomy" id="188932"/>
    <lineage>
        <taxon>Bacteria</taxon>
        <taxon>Pseudomonadati</taxon>
        <taxon>Bacteroidota</taxon>
        <taxon>Sphingobacteriia</taxon>
        <taxon>Sphingobacteriales</taxon>
        <taxon>Sphingobacteriaceae</taxon>
        <taxon>Pedobacter</taxon>
    </lineage>
</organism>
<dbReference type="EMBL" id="JACHCC010000007">
    <property type="protein sequence ID" value="MBB6500790.1"/>
    <property type="molecule type" value="Genomic_DNA"/>
</dbReference>
<keyword evidence="3 6" id="KW-0812">Transmembrane</keyword>
<feature type="transmembrane region" description="Helical" evidence="6">
    <location>
        <begin position="84"/>
        <end position="103"/>
    </location>
</feature>
<dbReference type="PANTHER" id="PTHR36115:SF4">
    <property type="entry name" value="MEMBRANE PROTEIN"/>
    <property type="match status" value="1"/>
</dbReference>
<evidence type="ECO:0000313" key="9">
    <source>
        <dbReference type="EMBL" id="MBB6500790.1"/>
    </source>
</evidence>
<feature type="transmembrane region" description="Helical" evidence="6">
    <location>
        <begin position="109"/>
        <end position="129"/>
    </location>
</feature>
<proteinExistence type="predicted"/>
<dbReference type="Pfam" id="PF14237">
    <property type="entry name" value="GYF_2"/>
    <property type="match status" value="1"/>
</dbReference>
<evidence type="ECO:0000259" key="7">
    <source>
        <dbReference type="Pfam" id="PF06271"/>
    </source>
</evidence>
<dbReference type="InterPro" id="IPR025640">
    <property type="entry name" value="GYF_2"/>
</dbReference>
<evidence type="ECO:0000313" key="10">
    <source>
        <dbReference type="Proteomes" id="UP000521017"/>
    </source>
</evidence>
<sequence length="206" mass="23555">MEPEKKTDYIIVVNGKPEGPYNYEQLKNMAITAGTFVRKPGMDDYKEAHEFPELRALFGFNYEQTAPQYFASFDQRLLASMIDYFILLLLYIALILISFIFISDKGQKITIALLLLPFVPLFKFLYGVFADASVKQGTIGKRLLNIKVTDSMGNRISLSRSLIRNGAKILSVIPLFFGYLYSFLNKKQQCWHDVAADTLVIKDRLI</sequence>
<keyword evidence="4 6" id="KW-1133">Transmembrane helix</keyword>
<evidence type="ECO:0000256" key="3">
    <source>
        <dbReference type="ARBA" id="ARBA00022692"/>
    </source>
</evidence>
<dbReference type="AlphaFoldDB" id="A0A7X0J4M5"/>
<dbReference type="RefSeq" id="WP_184625924.1">
    <property type="nucleotide sequence ID" value="NZ_JACHCC010000007.1"/>
</dbReference>
<dbReference type="InterPro" id="IPR010432">
    <property type="entry name" value="RDD"/>
</dbReference>
<keyword evidence="2" id="KW-1003">Cell membrane</keyword>
<evidence type="ECO:0000256" key="2">
    <source>
        <dbReference type="ARBA" id="ARBA00022475"/>
    </source>
</evidence>
<name>A0A7X0J4M5_9SPHI</name>
<dbReference type="InterPro" id="IPR051791">
    <property type="entry name" value="Pra-immunoreactive"/>
</dbReference>
<gene>
    <name evidence="9" type="ORF">HDF25_002949</name>
</gene>
<protein>
    <submittedName>
        <fullName evidence="9">Putative RDD family membrane protein YckC</fullName>
    </submittedName>
</protein>